<proteinExistence type="predicted"/>
<sequence length="149" mass="15932">MKTISALVPKAIVVGFGLTAAAIWLPKSGPAPVDLDGPVTDLSYDVRQAETRLAELARHAAERPLFQASRRPEQASTPAPPPPAPTLILVGVLSDADSRMALVRLSNAPTLYRLAAGTTFGPWSILSIGPDTIRVSKDDAPPFEMRIRR</sequence>
<keyword evidence="3" id="KW-1185">Reference proteome</keyword>
<evidence type="ECO:0000313" key="3">
    <source>
        <dbReference type="Proteomes" id="UP000032232"/>
    </source>
</evidence>
<accession>A0A0D1CM94</accession>
<protein>
    <submittedName>
        <fullName evidence="2">Uncharacterized protein</fullName>
    </submittedName>
</protein>
<reference evidence="2 3" key="1">
    <citation type="submission" date="2015-02" db="EMBL/GenBank/DDBJ databases">
        <title>Genome Sequence of Jannaschia aquimarina DSM28248, a member of the Roseobacter clade.</title>
        <authorList>
            <person name="Voget S."/>
            <person name="Daniel R."/>
        </authorList>
    </citation>
    <scope>NUCLEOTIDE SEQUENCE [LARGE SCALE GENOMIC DNA]</scope>
    <source>
        <strain evidence="2 3">GSW-M26</strain>
    </source>
</reference>
<evidence type="ECO:0000256" key="1">
    <source>
        <dbReference type="SAM" id="MobiDB-lite"/>
    </source>
</evidence>
<dbReference type="STRING" id="935700.jaqu_24520"/>
<comment type="caution">
    <text evidence="2">The sequence shown here is derived from an EMBL/GenBank/DDBJ whole genome shotgun (WGS) entry which is preliminary data.</text>
</comment>
<gene>
    <name evidence="2" type="ORF">jaqu_24520</name>
</gene>
<dbReference type="Proteomes" id="UP000032232">
    <property type="component" value="Unassembled WGS sequence"/>
</dbReference>
<feature type="region of interest" description="Disordered" evidence="1">
    <location>
        <begin position="63"/>
        <end position="84"/>
    </location>
</feature>
<organism evidence="2 3">
    <name type="scientific">Jannaschia aquimarina</name>
    <dbReference type="NCBI Taxonomy" id="935700"/>
    <lineage>
        <taxon>Bacteria</taxon>
        <taxon>Pseudomonadati</taxon>
        <taxon>Pseudomonadota</taxon>
        <taxon>Alphaproteobacteria</taxon>
        <taxon>Rhodobacterales</taxon>
        <taxon>Roseobacteraceae</taxon>
        <taxon>Jannaschia</taxon>
    </lineage>
</organism>
<dbReference type="AlphaFoldDB" id="A0A0D1CM94"/>
<dbReference type="RefSeq" id="WP_043919248.1">
    <property type="nucleotide sequence ID" value="NZ_FZPF01000005.1"/>
</dbReference>
<dbReference type="EMBL" id="JYFE01000042">
    <property type="protein sequence ID" value="KIT15872.1"/>
    <property type="molecule type" value="Genomic_DNA"/>
</dbReference>
<dbReference type="PATRIC" id="fig|935700.4.peg.2524"/>
<name>A0A0D1CM94_9RHOB</name>
<evidence type="ECO:0000313" key="2">
    <source>
        <dbReference type="EMBL" id="KIT15872.1"/>
    </source>
</evidence>